<evidence type="ECO:0000259" key="3">
    <source>
        <dbReference type="Pfam" id="PF22827"/>
    </source>
</evidence>
<keyword evidence="1" id="KW-0175">Coiled coil</keyword>
<name>A0A2R3Z2F3_9FLAO</name>
<dbReference type="EMBL" id="CP028136">
    <property type="protein sequence ID" value="AVR44428.1"/>
    <property type="molecule type" value="Genomic_DNA"/>
</dbReference>
<evidence type="ECO:0000256" key="1">
    <source>
        <dbReference type="SAM" id="Coils"/>
    </source>
</evidence>
<feature type="coiled-coil region" evidence="1">
    <location>
        <begin position="151"/>
        <end position="202"/>
    </location>
</feature>
<keyword evidence="2" id="KW-0472">Membrane</keyword>
<dbReference type="OrthoDB" id="1466660at2"/>
<dbReference type="Pfam" id="PF22827">
    <property type="entry name" value="GldL_N"/>
    <property type="match status" value="1"/>
</dbReference>
<evidence type="ECO:0000256" key="2">
    <source>
        <dbReference type="SAM" id="Phobius"/>
    </source>
</evidence>
<dbReference type="InterPro" id="IPR055087">
    <property type="entry name" value="GldL-like_N"/>
</dbReference>
<dbReference type="InterPro" id="IPR019852">
    <property type="entry name" value="Motility-assoc_prot_GldL"/>
</dbReference>
<accession>A0A2R3Z2F3</accession>
<dbReference type="Proteomes" id="UP000241507">
    <property type="component" value="Chromosome"/>
</dbReference>
<organism evidence="4 5">
    <name type="scientific">Christiangramia fulva</name>
    <dbReference type="NCBI Taxonomy" id="2126553"/>
    <lineage>
        <taxon>Bacteria</taxon>
        <taxon>Pseudomonadati</taxon>
        <taxon>Bacteroidota</taxon>
        <taxon>Flavobacteriia</taxon>
        <taxon>Flavobacteriales</taxon>
        <taxon>Flavobacteriaceae</taxon>
        <taxon>Christiangramia</taxon>
    </lineage>
</organism>
<evidence type="ECO:0000313" key="4">
    <source>
        <dbReference type="EMBL" id="AVR44428.1"/>
    </source>
</evidence>
<evidence type="ECO:0000313" key="5">
    <source>
        <dbReference type="Proteomes" id="UP000241507"/>
    </source>
</evidence>
<gene>
    <name evidence="4" type="ORF">C7S20_03670</name>
</gene>
<dbReference type="AlphaFoldDB" id="A0A2R3Z2F3"/>
<dbReference type="KEGG" id="grs:C7S20_03670"/>
<keyword evidence="2" id="KW-0812">Transmembrane</keyword>
<reference evidence="5" key="1">
    <citation type="submission" date="2018-03" db="EMBL/GenBank/DDBJ databases">
        <title>Gramella fulva sp. nov., isolated from a dry surface of tidal flat.</title>
        <authorList>
            <person name="Hwang S.H."/>
            <person name="Hwang W.M."/>
            <person name="Kang K."/>
            <person name="Ahn T.-Y."/>
        </authorList>
    </citation>
    <scope>NUCLEOTIDE SEQUENCE [LARGE SCALE GENOMIC DNA]</scope>
    <source>
        <strain evidence="5">SH35</strain>
    </source>
</reference>
<sequence length="219" mass="23437">MAKSRASKKVTNMVYGLGASVVILGALFKIMHWPGGNAMLIIGLCVEALVFAYSAFEPVDDELDWSLVYPELAGGEPTSRKKNALAEAQEAEGLLSKKLDEMLKEARIDAGLMSSLGESIRNFEGAAKGIAPTVDSMASQKKYSEELSVAAAQMETLNNIYKAQVESASRQAEINNEVAENAGKLKAQMDSLAENMANLNNVYGGMLTAMNGRPANARV</sequence>
<proteinExistence type="predicted"/>
<dbReference type="RefSeq" id="WP_107011206.1">
    <property type="nucleotide sequence ID" value="NZ_CP028136.1"/>
</dbReference>
<dbReference type="NCBIfam" id="TIGR03513">
    <property type="entry name" value="GldL_gliding"/>
    <property type="match status" value="1"/>
</dbReference>
<feature type="domain" description="Gliding motility protein GldL-like N-terminal" evidence="3">
    <location>
        <begin position="14"/>
        <end position="74"/>
    </location>
</feature>
<protein>
    <submittedName>
        <fullName evidence="4">Gliding motility protein GldL</fullName>
    </submittedName>
</protein>
<feature type="transmembrane region" description="Helical" evidence="2">
    <location>
        <begin position="12"/>
        <end position="32"/>
    </location>
</feature>
<keyword evidence="5" id="KW-1185">Reference proteome</keyword>
<keyword evidence="2" id="KW-1133">Transmembrane helix</keyword>